<evidence type="ECO:0000259" key="1">
    <source>
        <dbReference type="Pfam" id="PF08386"/>
    </source>
</evidence>
<dbReference type="EMBL" id="JAUEPU010000029">
    <property type="protein sequence ID" value="KAK0492463.1"/>
    <property type="molecule type" value="Genomic_DNA"/>
</dbReference>
<protein>
    <submittedName>
        <fullName evidence="2">TAP-like protein-domain-containing protein</fullName>
    </submittedName>
</protein>
<dbReference type="Proteomes" id="UP001175228">
    <property type="component" value="Unassembled WGS sequence"/>
</dbReference>
<reference evidence="2" key="1">
    <citation type="submission" date="2023-06" db="EMBL/GenBank/DDBJ databases">
        <authorList>
            <consortium name="Lawrence Berkeley National Laboratory"/>
            <person name="Ahrendt S."/>
            <person name="Sahu N."/>
            <person name="Indic B."/>
            <person name="Wong-Bajracharya J."/>
            <person name="Merenyi Z."/>
            <person name="Ke H.-M."/>
            <person name="Monk M."/>
            <person name="Kocsube S."/>
            <person name="Drula E."/>
            <person name="Lipzen A."/>
            <person name="Balint B."/>
            <person name="Henrissat B."/>
            <person name="Andreopoulos B."/>
            <person name="Martin F.M."/>
            <person name="Harder C.B."/>
            <person name="Rigling D."/>
            <person name="Ford K.L."/>
            <person name="Foster G.D."/>
            <person name="Pangilinan J."/>
            <person name="Papanicolaou A."/>
            <person name="Barry K."/>
            <person name="LaButti K."/>
            <person name="Viragh M."/>
            <person name="Koriabine M."/>
            <person name="Yan M."/>
            <person name="Riley R."/>
            <person name="Champramary S."/>
            <person name="Plett K.L."/>
            <person name="Tsai I.J."/>
            <person name="Slot J."/>
            <person name="Sipos G."/>
            <person name="Plett J."/>
            <person name="Nagy L.G."/>
            <person name="Grigoriev I.V."/>
        </authorList>
    </citation>
    <scope>NUCLEOTIDE SEQUENCE</scope>
    <source>
        <strain evidence="2">HWK02</strain>
    </source>
</reference>
<name>A0AA39UL47_9AGAR</name>
<evidence type="ECO:0000313" key="3">
    <source>
        <dbReference type="Proteomes" id="UP001175228"/>
    </source>
</evidence>
<accession>A0AA39UL47</accession>
<dbReference type="AlphaFoldDB" id="A0AA39UL47"/>
<organism evidence="2 3">
    <name type="scientific">Armillaria luteobubalina</name>
    <dbReference type="NCBI Taxonomy" id="153913"/>
    <lineage>
        <taxon>Eukaryota</taxon>
        <taxon>Fungi</taxon>
        <taxon>Dikarya</taxon>
        <taxon>Basidiomycota</taxon>
        <taxon>Agaricomycotina</taxon>
        <taxon>Agaricomycetes</taxon>
        <taxon>Agaricomycetidae</taxon>
        <taxon>Agaricales</taxon>
        <taxon>Marasmiineae</taxon>
        <taxon>Physalacriaceae</taxon>
        <taxon>Armillaria</taxon>
    </lineage>
</organism>
<comment type="caution">
    <text evidence="2">The sequence shown here is derived from an EMBL/GenBank/DDBJ whole genome shotgun (WGS) entry which is preliminary data.</text>
</comment>
<feature type="domain" description="Peptidase S33 tripeptidyl aminopeptidase-like C-terminal" evidence="1">
    <location>
        <begin position="4"/>
        <end position="71"/>
    </location>
</feature>
<keyword evidence="3" id="KW-1185">Reference proteome</keyword>
<dbReference type="Pfam" id="PF08386">
    <property type="entry name" value="Abhydrolase_4"/>
    <property type="match status" value="1"/>
</dbReference>
<proteinExistence type="predicted"/>
<dbReference type="InterPro" id="IPR013595">
    <property type="entry name" value="Pept_S33_TAP-like_C"/>
</dbReference>
<sequence length="100" mass="10696">MSYPILLIGNTADPITPLSMAHKTSSAFPGSVVLAQNSSGHTSLVASSVCTHGYVQAYFQNGTLPDDGVICDVETELFPGLSDKTGRRCFRSLKRSFNLT</sequence>
<evidence type="ECO:0000313" key="2">
    <source>
        <dbReference type="EMBL" id="KAK0492463.1"/>
    </source>
</evidence>
<gene>
    <name evidence="2" type="ORF">EDD18DRAFT_460451</name>
</gene>